<dbReference type="Proteomes" id="UP000238042">
    <property type="component" value="Unassembled WGS sequence"/>
</dbReference>
<reference evidence="1 2" key="1">
    <citation type="submission" date="2018-02" db="EMBL/GenBank/DDBJ databases">
        <title>Genome sequences of Apibacter spp., gut symbionts of Asian honey bees.</title>
        <authorList>
            <person name="Kwong W.K."/>
            <person name="Steele M.I."/>
            <person name="Moran N.A."/>
        </authorList>
    </citation>
    <scope>NUCLEOTIDE SEQUENCE [LARGE SCALE GENOMIC DNA]</scope>
    <source>
        <strain evidence="2">wkB301</strain>
    </source>
</reference>
<accession>A0A2S8AET5</accession>
<comment type="caution">
    <text evidence="1">The sequence shown here is derived from an EMBL/GenBank/DDBJ whole genome shotgun (WGS) entry which is preliminary data.</text>
</comment>
<keyword evidence="2" id="KW-1185">Reference proteome</keyword>
<evidence type="ECO:0000313" key="2">
    <source>
        <dbReference type="Proteomes" id="UP000238042"/>
    </source>
</evidence>
<protein>
    <submittedName>
        <fullName evidence="1">Uncharacterized protein</fullName>
    </submittedName>
</protein>
<evidence type="ECO:0000313" key="1">
    <source>
        <dbReference type="EMBL" id="PQL94129.1"/>
    </source>
</evidence>
<dbReference type="RefSeq" id="WP_105246232.1">
    <property type="nucleotide sequence ID" value="NZ_PSZM01000025.1"/>
</dbReference>
<proteinExistence type="predicted"/>
<organism evidence="1 2">
    <name type="scientific">Apibacter adventoris</name>
    <dbReference type="NCBI Taxonomy" id="1679466"/>
    <lineage>
        <taxon>Bacteria</taxon>
        <taxon>Pseudomonadati</taxon>
        <taxon>Bacteroidota</taxon>
        <taxon>Flavobacteriia</taxon>
        <taxon>Flavobacteriales</taxon>
        <taxon>Weeksellaceae</taxon>
        <taxon>Apibacter</taxon>
    </lineage>
</organism>
<gene>
    <name evidence="1" type="ORF">C4S77_04030</name>
</gene>
<dbReference type="AlphaFoldDB" id="A0A2S8AET5"/>
<sequence>MYKIAIYKDVKEQLDINVLKEINSNQLYNLGQAQTISKEIRKKGGVSWIYDNKYDKVNISYQEAEHKVFNFIENKGNYSKTILKGLDTPIYYCFKVENYLLDIEPNFEFFYIDKLDGHFLTMDEVKDYQLVINKIFS</sequence>
<name>A0A2S8AET5_9FLAO</name>
<dbReference type="EMBL" id="PSZM01000025">
    <property type="protein sequence ID" value="PQL94129.1"/>
    <property type="molecule type" value="Genomic_DNA"/>
</dbReference>